<feature type="transmembrane region" description="Helical" evidence="9">
    <location>
        <begin position="328"/>
        <end position="351"/>
    </location>
</feature>
<protein>
    <recommendedName>
        <fullName evidence="10">Phosphate transport system permease protein</fullName>
    </recommendedName>
</protein>
<evidence type="ECO:0000256" key="3">
    <source>
        <dbReference type="ARBA" id="ARBA00022448"/>
    </source>
</evidence>
<dbReference type="InterPro" id="IPR011864">
    <property type="entry name" value="Phosphate_PstC"/>
</dbReference>
<evidence type="ECO:0000256" key="9">
    <source>
        <dbReference type="RuleBase" id="RU363032"/>
    </source>
</evidence>
<reference evidence="13 14" key="1">
    <citation type="submission" date="2018-03" db="EMBL/GenBank/DDBJ databases">
        <title>Genomic Encyclopedia of Archaeal and Bacterial Type Strains, Phase II (KMG-II): from individual species to whole genera.</title>
        <authorList>
            <person name="Goeker M."/>
        </authorList>
    </citation>
    <scope>NUCLEOTIDE SEQUENCE [LARGE SCALE GENOMIC DNA]</scope>
    <source>
        <strain evidence="13 14">DSM 45601</strain>
    </source>
</reference>
<evidence type="ECO:0000256" key="10">
    <source>
        <dbReference type="RuleBase" id="RU363054"/>
    </source>
</evidence>
<accession>A0A2T0PS64</accession>
<evidence type="ECO:0000256" key="6">
    <source>
        <dbReference type="ARBA" id="ARBA00022692"/>
    </source>
</evidence>
<keyword evidence="4 10" id="KW-1003">Cell membrane</keyword>
<feature type="compositionally biased region" description="Gly residues" evidence="11">
    <location>
        <begin position="13"/>
        <end position="22"/>
    </location>
</feature>
<dbReference type="Gene3D" id="1.10.3720.10">
    <property type="entry name" value="MetI-like"/>
    <property type="match status" value="1"/>
</dbReference>
<dbReference type="RefSeq" id="WP_245930536.1">
    <property type="nucleotide sequence ID" value="NZ_PVZC01000014.1"/>
</dbReference>
<dbReference type="PROSITE" id="PS50928">
    <property type="entry name" value="ABC_TM1"/>
    <property type="match status" value="1"/>
</dbReference>
<dbReference type="NCBIfam" id="TIGR02138">
    <property type="entry name" value="phosphate_pstC"/>
    <property type="match status" value="1"/>
</dbReference>
<comment type="similarity">
    <text evidence="2 10">Belongs to the binding-protein-dependent transport system permease family. CysTW subfamily.</text>
</comment>
<feature type="transmembrane region" description="Helical" evidence="9">
    <location>
        <begin position="265"/>
        <end position="286"/>
    </location>
</feature>
<dbReference type="GO" id="GO:0006817">
    <property type="term" value="P:phosphate ion transport"/>
    <property type="evidence" value="ECO:0007669"/>
    <property type="project" value="UniProtKB-KW"/>
</dbReference>
<feature type="transmembrane region" description="Helical" evidence="9">
    <location>
        <begin position="102"/>
        <end position="133"/>
    </location>
</feature>
<comment type="subcellular location">
    <subcellularLocation>
        <location evidence="1 9">Cell membrane</location>
        <topology evidence="1 9">Multi-pass membrane protein</topology>
    </subcellularLocation>
</comment>
<dbReference type="InterPro" id="IPR000515">
    <property type="entry name" value="MetI-like"/>
</dbReference>
<feature type="transmembrane region" description="Helical" evidence="9">
    <location>
        <begin position="207"/>
        <end position="228"/>
    </location>
</feature>
<dbReference type="InterPro" id="IPR035906">
    <property type="entry name" value="MetI-like_sf"/>
</dbReference>
<dbReference type="CDD" id="cd06261">
    <property type="entry name" value="TM_PBP2"/>
    <property type="match status" value="1"/>
</dbReference>
<evidence type="ECO:0000256" key="4">
    <source>
        <dbReference type="ARBA" id="ARBA00022475"/>
    </source>
</evidence>
<keyword evidence="5 10" id="KW-0592">Phosphate transport</keyword>
<gene>
    <name evidence="13" type="ORF">CLV72_11419</name>
</gene>
<evidence type="ECO:0000313" key="13">
    <source>
        <dbReference type="EMBL" id="PRX91737.1"/>
    </source>
</evidence>
<feature type="transmembrane region" description="Helical" evidence="9">
    <location>
        <begin position="61"/>
        <end position="82"/>
    </location>
</feature>
<keyword evidence="7 9" id="KW-1133">Transmembrane helix</keyword>
<comment type="caution">
    <text evidence="13">The sequence shown here is derived from an EMBL/GenBank/DDBJ whole genome shotgun (WGS) entry which is preliminary data.</text>
</comment>
<feature type="domain" description="ABC transmembrane type-1" evidence="12">
    <location>
        <begin position="108"/>
        <end position="351"/>
    </location>
</feature>
<evidence type="ECO:0000256" key="11">
    <source>
        <dbReference type="SAM" id="MobiDB-lite"/>
    </source>
</evidence>
<dbReference type="InterPro" id="IPR051124">
    <property type="entry name" value="Phosphate_Transport_Permease"/>
</dbReference>
<evidence type="ECO:0000313" key="14">
    <source>
        <dbReference type="Proteomes" id="UP000237846"/>
    </source>
</evidence>
<evidence type="ECO:0000256" key="8">
    <source>
        <dbReference type="ARBA" id="ARBA00023136"/>
    </source>
</evidence>
<dbReference type="Proteomes" id="UP000237846">
    <property type="component" value="Unassembled WGS sequence"/>
</dbReference>
<keyword evidence="6 9" id="KW-0812">Transmembrane</keyword>
<evidence type="ECO:0000259" key="12">
    <source>
        <dbReference type="PROSITE" id="PS50928"/>
    </source>
</evidence>
<dbReference type="SUPFAM" id="SSF161098">
    <property type="entry name" value="MetI-like"/>
    <property type="match status" value="1"/>
</dbReference>
<sequence length="366" mass="37824">MAATVTAPLPPEDGGGPGGPDDPGGTVQPPPAEGEDAPRRVKASIGPDDHVFRLLARAGGFTVLAVMSLVGVFLTYQAWQALQVAGWSFFTTSEWNPDSGVFGIAAVLTGTVLIALVAVVIAVPLAVGTALYISEYAPRGLRRTLVSLVDLMAAVPSVVYGIWGLFLLQPELLVVGPQGDGLPRWLATYAGWIPIFRVDGFDPRDPIAAGTALTSSTFIAGIVVAMMVTPIACSVMREVFSQAPAGEREGAYALGATKWGMIRTVVLPFGTGGIIGGTMLGLGRALGETIGVYLIISPVFEIQTHILENGANSVSALIALRYGEASPFAISALMAAGLALFLMTLAVNFVASSIIARSRSGAASDA</sequence>
<dbReference type="PANTHER" id="PTHR30425">
    <property type="entry name" value="PHOSPHATE TRANSPORT SYSTEM PERMEASE PROTEIN PST"/>
    <property type="match status" value="1"/>
</dbReference>
<feature type="transmembrane region" description="Helical" evidence="9">
    <location>
        <begin position="145"/>
        <end position="168"/>
    </location>
</feature>
<feature type="region of interest" description="Disordered" evidence="11">
    <location>
        <begin position="1"/>
        <end position="41"/>
    </location>
</feature>
<dbReference type="Pfam" id="PF00528">
    <property type="entry name" value="BPD_transp_1"/>
    <property type="match status" value="1"/>
</dbReference>
<name>A0A2T0PS64_9ACTN</name>
<evidence type="ECO:0000256" key="5">
    <source>
        <dbReference type="ARBA" id="ARBA00022592"/>
    </source>
</evidence>
<evidence type="ECO:0000256" key="2">
    <source>
        <dbReference type="ARBA" id="ARBA00007069"/>
    </source>
</evidence>
<keyword evidence="14" id="KW-1185">Reference proteome</keyword>
<dbReference type="GO" id="GO:0005315">
    <property type="term" value="F:phosphate transmembrane transporter activity"/>
    <property type="evidence" value="ECO:0007669"/>
    <property type="project" value="InterPro"/>
</dbReference>
<dbReference type="PANTHER" id="PTHR30425:SF1">
    <property type="entry name" value="PHOSPHATE TRANSPORT SYSTEM PERMEASE PROTEIN PSTC"/>
    <property type="match status" value="1"/>
</dbReference>
<dbReference type="AlphaFoldDB" id="A0A2T0PS64"/>
<evidence type="ECO:0000256" key="1">
    <source>
        <dbReference type="ARBA" id="ARBA00004651"/>
    </source>
</evidence>
<comment type="function">
    <text evidence="10">Part of the binding-protein-dependent transport system for phosphate; probably responsible for the translocation of the substrate across the membrane.</text>
</comment>
<dbReference type="GO" id="GO:0005886">
    <property type="term" value="C:plasma membrane"/>
    <property type="evidence" value="ECO:0007669"/>
    <property type="project" value="UniProtKB-SubCell"/>
</dbReference>
<proteinExistence type="inferred from homology"/>
<keyword evidence="3 9" id="KW-0813">Transport</keyword>
<dbReference type="EMBL" id="PVZC01000014">
    <property type="protein sequence ID" value="PRX91737.1"/>
    <property type="molecule type" value="Genomic_DNA"/>
</dbReference>
<organism evidence="13 14">
    <name type="scientific">Allonocardiopsis opalescens</name>
    <dbReference type="NCBI Taxonomy" id="1144618"/>
    <lineage>
        <taxon>Bacteria</taxon>
        <taxon>Bacillati</taxon>
        <taxon>Actinomycetota</taxon>
        <taxon>Actinomycetes</taxon>
        <taxon>Streptosporangiales</taxon>
        <taxon>Allonocardiopsis</taxon>
    </lineage>
</organism>
<evidence type="ECO:0000256" key="7">
    <source>
        <dbReference type="ARBA" id="ARBA00022989"/>
    </source>
</evidence>
<keyword evidence="8 9" id="KW-0472">Membrane</keyword>